<dbReference type="InterPro" id="IPR029051">
    <property type="entry name" value="DUF4352"/>
</dbReference>
<name>A0A4V1K2F5_9FIRM</name>
<gene>
    <name evidence="5" type="ORF">EFD62_02420</name>
</gene>
<dbReference type="OrthoDB" id="1795719at2"/>
<dbReference type="EMBL" id="RLII01000002">
    <property type="protein sequence ID" value="RXE60109.1"/>
    <property type="molecule type" value="Genomic_DNA"/>
</dbReference>
<evidence type="ECO:0000256" key="2">
    <source>
        <dbReference type="SAM" id="MobiDB-lite"/>
    </source>
</evidence>
<organism evidence="5 6">
    <name type="scientific">Acetivibrio mesophilus</name>
    <dbReference type="NCBI Taxonomy" id="2487273"/>
    <lineage>
        <taxon>Bacteria</taxon>
        <taxon>Bacillati</taxon>
        <taxon>Bacillota</taxon>
        <taxon>Clostridia</taxon>
        <taxon>Eubacteriales</taxon>
        <taxon>Oscillospiraceae</taxon>
        <taxon>Acetivibrio</taxon>
    </lineage>
</organism>
<dbReference type="AlphaFoldDB" id="A0A4V1K2F5"/>
<evidence type="ECO:0000259" key="4">
    <source>
        <dbReference type="Pfam" id="PF11611"/>
    </source>
</evidence>
<keyword evidence="6" id="KW-1185">Reference proteome</keyword>
<protein>
    <submittedName>
        <fullName evidence="5">DUF4352 domain-containing protein</fullName>
    </submittedName>
</protein>
<dbReference type="InterPro" id="IPR029050">
    <property type="entry name" value="Immunoprotect_excell_Ig-like"/>
</dbReference>
<dbReference type="PROSITE" id="PS51257">
    <property type="entry name" value="PROKAR_LIPOPROTEIN"/>
    <property type="match status" value="1"/>
</dbReference>
<dbReference type="Gene3D" id="2.60.40.1240">
    <property type="match status" value="1"/>
</dbReference>
<feature type="signal peptide" evidence="3">
    <location>
        <begin position="1"/>
        <end position="19"/>
    </location>
</feature>
<reference evidence="6" key="1">
    <citation type="submission" date="2018-11" db="EMBL/GenBank/DDBJ databases">
        <title>Genome sequencing of a novel mesophilic and cellulolytic organism within the genus Hungateiclostridium.</title>
        <authorList>
            <person name="Rettenmaier R."/>
            <person name="Liebl W."/>
            <person name="Zverlov V."/>
        </authorList>
    </citation>
    <scope>NUCLEOTIDE SEQUENCE [LARGE SCALE GENOMIC DNA]</scope>
    <source>
        <strain evidence="6">N2K1</strain>
    </source>
</reference>
<keyword evidence="1 3" id="KW-0732">Signal</keyword>
<dbReference type="Proteomes" id="UP000289166">
    <property type="component" value="Unassembled WGS sequence"/>
</dbReference>
<proteinExistence type="predicted"/>
<evidence type="ECO:0000313" key="5">
    <source>
        <dbReference type="EMBL" id="RXE60109.1"/>
    </source>
</evidence>
<comment type="caution">
    <text evidence="5">The sequence shown here is derived from an EMBL/GenBank/DDBJ whole genome shotgun (WGS) entry which is preliminary data.</text>
</comment>
<accession>A0A4V1K2F5</accession>
<sequence length="185" mass="20257">MRRFIALLIFAGVMLLVGCNDFVPQKPGESTAPPINSTNAPTKTNAPKTPEVSAEDTAKIFNIGDIAQINDVTYTVNGTREVPENRYLSPEKGNIWYAIDITIENKGGENFNFSSMLMFTLMDDESNSYDVAIVPDLKGSVDGEIAPGSSLRGEVAFEIPQDAKDLKLEIDPILFGDEVIIKLDR</sequence>
<feature type="compositionally biased region" description="Polar residues" evidence="2">
    <location>
        <begin position="33"/>
        <end position="47"/>
    </location>
</feature>
<evidence type="ECO:0000313" key="6">
    <source>
        <dbReference type="Proteomes" id="UP000289166"/>
    </source>
</evidence>
<dbReference type="Pfam" id="PF11611">
    <property type="entry name" value="DUF4352"/>
    <property type="match status" value="1"/>
</dbReference>
<dbReference type="RefSeq" id="WP_069193848.1">
    <property type="nucleotide sequence ID" value="NZ_RLII01000002.1"/>
</dbReference>
<feature type="region of interest" description="Disordered" evidence="2">
    <location>
        <begin position="28"/>
        <end position="52"/>
    </location>
</feature>
<feature type="domain" description="DUF4352" evidence="4">
    <location>
        <begin position="61"/>
        <end position="178"/>
    </location>
</feature>
<evidence type="ECO:0000256" key="3">
    <source>
        <dbReference type="SAM" id="SignalP"/>
    </source>
</evidence>
<feature type="chain" id="PRO_5039062437" evidence="3">
    <location>
        <begin position="20"/>
        <end position="185"/>
    </location>
</feature>
<evidence type="ECO:0000256" key="1">
    <source>
        <dbReference type="ARBA" id="ARBA00022729"/>
    </source>
</evidence>